<organism evidence="1">
    <name type="scientific">uncultured Coleofasciculus sp</name>
    <dbReference type="NCBI Taxonomy" id="1267456"/>
    <lineage>
        <taxon>Bacteria</taxon>
        <taxon>Bacillati</taxon>
        <taxon>Cyanobacteriota</taxon>
        <taxon>Cyanophyceae</taxon>
        <taxon>Coleofasciculales</taxon>
        <taxon>Coleofasciculaceae</taxon>
        <taxon>Coleofasciculus</taxon>
        <taxon>environmental samples</taxon>
    </lineage>
</organism>
<proteinExistence type="predicted"/>
<name>A0A6J4KER2_9CYAN</name>
<accession>A0A6J4KER2</accession>
<dbReference type="AlphaFoldDB" id="A0A6J4KER2"/>
<protein>
    <submittedName>
        <fullName evidence="1">Uncharacterized protein</fullName>
    </submittedName>
</protein>
<gene>
    <name evidence="1" type="ORF">AVDCRST_MAG92-5321</name>
</gene>
<evidence type="ECO:0000313" key="1">
    <source>
        <dbReference type="EMBL" id="CAA9303756.1"/>
    </source>
</evidence>
<reference evidence="1" key="1">
    <citation type="submission" date="2020-02" db="EMBL/GenBank/DDBJ databases">
        <authorList>
            <person name="Meier V. D."/>
        </authorList>
    </citation>
    <scope>NUCLEOTIDE SEQUENCE</scope>
    <source>
        <strain evidence="1">AVDCRST_MAG92</strain>
    </source>
</reference>
<sequence>MMISPGGDEQRLFGASFITTELQGSQTEKNPQIRRLVKLEVRSLNVASICNQQASSGTD</sequence>
<dbReference type="EMBL" id="CADCTM010000907">
    <property type="protein sequence ID" value="CAA9303756.1"/>
    <property type="molecule type" value="Genomic_DNA"/>
</dbReference>